<keyword evidence="3 7" id="KW-0378">Hydrolase</keyword>
<dbReference type="InterPro" id="IPR001328">
    <property type="entry name" value="Pept_tRNA_hydro"/>
</dbReference>
<dbReference type="PROSITE" id="PS01196">
    <property type="entry name" value="PEPT_TRNA_HYDROL_2"/>
    <property type="match status" value="1"/>
</dbReference>
<dbReference type="GO" id="GO:0005737">
    <property type="term" value="C:cytoplasm"/>
    <property type="evidence" value="ECO:0007669"/>
    <property type="project" value="UniProtKB-SubCell"/>
</dbReference>
<dbReference type="GO" id="GO:0004045">
    <property type="term" value="F:peptidyl-tRNA hydrolase activity"/>
    <property type="evidence" value="ECO:0007669"/>
    <property type="project" value="UniProtKB-UniRule"/>
</dbReference>
<comment type="caution">
    <text evidence="10">The sequence shown here is derived from an EMBL/GenBank/DDBJ whole genome shotgun (WGS) entry which is preliminary data.</text>
</comment>
<evidence type="ECO:0000313" key="10">
    <source>
        <dbReference type="EMBL" id="TWI88029.1"/>
    </source>
</evidence>
<feature type="binding site" evidence="7">
    <location>
        <position position="15"/>
    </location>
    <ligand>
        <name>tRNA</name>
        <dbReference type="ChEBI" id="CHEBI:17843"/>
    </ligand>
</feature>
<dbReference type="PANTHER" id="PTHR17224">
    <property type="entry name" value="PEPTIDYL-TRNA HYDROLASE"/>
    <property type="match status" value="1"/>
</dbReference>
<comment type="subcellular location">
    <subcellularLocation>
        <location evidence="7">Cytoplasm</location>
    </subcellularLocation>
</comment>
<dbReference type="PROSITE" id="PS01195">
    <property type="entry name" value="PEPT_TRNA_HYDROL_1"/>
    <property type="match status" value="1"/>
</dbReference>
<evidence type="ECO:0000256" key="1">
    <source>
        <dbReference type="ARBA" id="ARBA00013260"/>
    </source>
</evidence>
<dbReference type="RefSeq" id="WP_145712788.1">
    <property type="nucleotide sequence ID" value="NZ_BAAAFY010000001.1"/>
</dbReference>
<dbReference type="GO" id="GO:0000049">
    <property type="term" value="F:tRNA binding"/>
    <property type="evidence" value="ECO:0007669"/>
    <property type="project" value="UniProtKB-UniRule"/>
</dbReference>
<keyword evidence="2 7" id="KW-0820">tRNA-binding</keyword>
<dbReference type="CDD" id="cd00462">
    <property type="entry name" value="PTH"/>
    <property type="match status" value="1"/>
</dbReference>
<evidence type="ECO:0000256" key="2">
    <source>
        <dbReference type="ARBA" id="ARBA00022555"/>
    </source>
</evidence>
<feature type="active site" description="Proton acceptor" evidence="7">
    <location>
        <position position="20"/>
    </location>
</feature>
<dbReference type="OrthoDB" id="9800507at2"/>
<feature type="binding site" evidence="7">
    <location>
        <position position="112"/>
    </location>
    <ligand>
        <name>tRNA</name>
        <dbReference type="ChEBI" id="CHEBI:17843"/>
    </ligand>
</feature>
<dbReference type="EC" id="3.1.1.29" evidence="1 7"/>
<gene>
    <name evidence="7" type="primary">pth</name>
    <name evidence="10" type="ORF">LX66_2103</name>
</gene>
<evidence type="ECO:0000313" key="11">
    <source>
        <dbReference type="Proteomes" id="UP000316778"/>
    </source>
</evidence>
<dbReference type="Proteomes" id="UP000316778">
    <property type="component" value="Unassembled WGS sequence"/>
</dbReference>
<keyword evidence="7" id="KW-0963">Cytoplasm</keyword>
<dbReference type="AlphaFoldDB" id="A0A562T365"/>
<evidence type="ECO:0000256" key="4">
    <source>
        <dbReference type="ARBA" id="ARBA00022884"/>
    </source>
</evidence>
<dbReference type="PANTHER" id="PTHR17224:SF1">
    <property type="entry name" value="PEPTIDYL-TRNA HYDROLASE"/>
    <property type="match status" value="1"/>
</dbReference>
<dbReference type="Gene3D" id="3.40.50.1470">
    <property type="entry name" value="Peptidyl-tRNA hydrolase"/>
    <property type="match status" value="1"/>
</dbReference>
<keyword evidence="11" id="KW-1185">Reference proteome</keyword>
<comment type="catalytic activity">
    <reaction evidence="7 8">
        <text>an N-acyl-L-alpha-aminoacyl-tRNA + H2O = an N-acyl-L-amino acid + a tRNA + H(+)</text>
        <dbReference type="Rhea" id="RHEA:54448"/>
        <dbReference type="Rhea" id="RHEA-COMP:10123"/>
        <dbReference type="Rhea" id="RHEA-COMP:13883"/>
        <dbReference type="ChEBI" id="CHEBI:15377"/>
        <dbReference type="ChEBI" id="CHEBI:15378"/>
        <dbReference type="ChEBI" id="CHEBI:59874"/>
        <dbReference type="ChEBI" id="CHEBI:78442"/>
        <dbReference type="ChEBI" id="CHEBI:138191"/>
        <dbReference type="EC" id="3.1.1.29"/>
    </reaction>
</comment>
<proteinExistence type="inferred from homology"/>
<keyword evidence="4 7" id="KW-0694">RNA-binding</keyword>
<name>A0A562T365_CHIJA</name>
<comment type="subunit">
    <text evidence="7">Monomer.</text>
</comment>
<sequence length="193" mass="21845">MKYLIAGLGNIGEEYRHTRHNIGFDVAEAFVAKHGGVFRSDRLADVAECRWKGKVFVVIKPTTYMNLSGKAVKYWMDKEKVPLEQLLVIMDELALPLNVLRLRPGGSDAGHNGLKSIQELLGTNQYPRLRFGIGNDFPKGRQVEYVLGRWTEKEWPLVQQKIEKSVEIIEAVASIGIARTMNNYNNLTFPSVE</sequence>
<dbReference type="NCBIfam" id="TIGR00447">
    <property type="entry name" value="pth"/>
    <property type="match status" value="1"/>
</dbReference>
<evidence type="ECO:0000256" key="6">
    <source>
        <dbReference type="ARBA" id="ARBA00050038"/>
    </source>
</evidence>
<evidence type="ECO:0000256" key="3">
    <source>
        <dbReference type="ARBA" id="ARBA00022801"/>
    </source>
</evidence>
<evidence type="ECO:0000256" key="5">
    <source>
        <dbReference type="ARBA" id="ARBA00038063"/>
    </source>
</evidence>
<evidence type="ECO:0000256" key="7">
    <source>
        <dbReference type="HAMAP-Rule" id="MF_00083"/>
    </source>
</evidence>
<accession>A0A562T365</accession>
<evidence type="ECO:0000256" key="8">
    <source>
        <dbReference type="RuleBase" id="RU000673"/>
    </source>
</evidence>
<dbReference type="Pfam" id="PF01195">
    <property type="entry name" value="Pept_tRNA_hydro"/>
    <property type="match status" value="1"/>
</dbReference>
<organism evidence="10 11">
    <name type="scientific">Chitinophaga japonensis</name>
    <name type="common">Flexibacter japonensis</name>
    <dbReference type="NCBI Taxonomy" id="104662"/>
    <lineage>
        <taxon>Bacteria</taxon>
        <taxon>Pseudomonadati</taxon>
        <taxon>Bacteroidota</taxon>
        <taxon>Chitinophagia</taxon>
        <taxon>Chitinophagales</taxon>
        <taxon>Chitinophagaceae</taxon>
        <taxon>Chitinophaga</taxon>
    </lineage>
</organism>
<dbReference type="InterPro" id="IPR036416">
    <property type="entry name" value="Pept_tRNA_hydro_sf"/>
</dbReference>
<dbReference type="GO" id="GO:0006515">
    <property type="term" value="P:protein quality control for misfolded or incompletely synthesized proteins"/>
    <property type="evidence" value="ECO:0007669"/>
    <property type="project" value="UniProtKB-UniRule"/>
</dbReference>
<dbReference type="FunFam" id="3.40.50.1470:FF:000001">
    <property type="entry name" value="Peptidyl-tRNA hydrolase"/>
    <property type="match status" value="1"/>
</dbReference>
<reference evidence="10 11" key="1">
    <citation type="journal article" date="2013" name="Stand. Genomic Sci.">
        <title>Genomic Encyclopedia of Type Strains, Phase I: The one thousand microbial genomes (KMG-I) project.</title>
        <authorList>
            <person name="Kyrpides N.C."/>
            <person name="Woyke T."/>
            <person name="Eisen J.A."/>
            <person name="Garrity G."/>
            <person name="Lilburn T.G."/>
            <person name="Beck B.J."/>
            <person name="Whitman W.B."/>
            <person name="Hugenholtz P."/>
            <person name="Klenk H.P."/>
        </authorList>
    </citation>
    <scope>NUCLEOTIDE SEQUENCE [LARGE SCALE GENOMIC DNA]</scope>
    <source>
        <strain evidence="10 11">DSM 13484</strain>
    </source>
</reference>
<dbReference type="EMBL" id="VLLG01000003">
    <property type="protein sequence ID" value="TWI88029.1"/>
    <property type="molecule type" value="Genomic_DNA"/>
</dbReference>
<feature type="site" description="Discriminates between blocked and unblocked aminoacyl-tRNA" evidence="7">
    <location>
        <position position="10"/>
    </location>
</feature>
<dbReference type="HAMAP" id="MF_00083">
    <property type="entry name" value="Pept_tRNA_hydro_bact"/>
    <property type="match status" value="1"/>
</dbReference>
<evidence type="ECO:0000256" key="9">
    <source>
        <dbReference type="RuleBase" id="RU004320"/>
    </source>
</evidence>
<feature type="binding site" evidence="7">
    <location>
        <position position="64"/>
    </location>
    <ligand>
        <name>tRNA</name>
        <dbReference type="ChEBI" id="CHEBI:17843"/>
    </ligand>
</feature>
<dbReference type="GO" id="GO:0072344">
    <property type="term" value="P:rescue of stalled ribosome"/>
    <property type="evidence" value="ECO:0007669"/>
    <property type="project" value="UniProtKB-UniRule"/>
</dbReference>
<dbReference type="SUPFAM" id="SSF53178">
    <property type="entry name" value="Peptidyl-tRNA hydrolase-like"/>
    <property type="match status" value="1"/>
</dbReference>
<feature type="binding site" evidence="7">
    <location>
        <position position="66"/>
    </location>
    <ligand>
        <name>tRNA</name>
        <dbReference type="ChEBI" id="CHEBI:17843"/>
    </ligand>
</feature>
<comment type="function">
    <text evidence="7">Hydrolyzes ribosome-free peptidyl-tRNAs (with 1 or more amino acids incorporated), which drop off the ribosome during protein synthesis, or as a result of ribosome stalling.</text>
</comment>
<comment type="similarity">
    <text evidence="5 7 9">Belongs to the PTH family.</text>
</comment>
<feature type="site" description="Stabilizes the basic form of H active site to accept a proton" evidence="7">
    <location>
        <position position="91"/>
    </location>
</feature>
<comment type="function">
    <text evidence="7">Catalyzes the release of premature peptidyl moieties from peptidyl-tRNA molecules trapped in stalled 50S ribosomal subunits, and thus maintains levels of free tRNAs and 50S ribosomes.</text>
</comment>
<protein>
    <recommendedName>
        <fullName evidence="6 7">Peptidyl-tRNA hydrolase</fullName>
        <shortName evidence="7">Pth</shortName>
        <ecNumber evidence="1 7">3.1.1.29</ecNumber>
    </recommendedName>
</protein>
<dbReference type="InterPro" id="IPR018171">
    <property type="entry name" value="Pept_tRNA_hydro_CS"/>
</dbReference>